<reference evidence="6" key="1">
    <citation type="submission" date="2016-11" db="EMBL/GenBank/DDBJ databases">
        <authorList>
            <person name="Varghese N."/>
            <person name="Submissions S."/>
        </authorList>
    </citation>
    <scope>NUCLEOTIDE SEQUENCE [LARGE SCALE GENOMIC DNA]</scope>
    <source>
        <strain evidence="6">CGMCC 1.7063</strain>
    </source>
</reference>
<evidence type="ECO:0000256" key="1">
    <source>
        <dbReference type="ARBA" id="ARBA00022649"/>
    </source>
</evidence>
<keyword evidence="3" id="KW-0378">Hydrolase</keyword>
<evidence type="ECO:0000313" key="6">
    <source>
        <dbReference type="Proteomes" id="UP000184170"/>
    </source>
</evidence>
<organism evidence="5 6">
    <name type="scientific">Microbulbifer donghaiensis</name>
    <dbReference type="NCBI Taxonomy" id="494016"/>
    <lineage>
        <taxon>Bacteria</taxon>
        <taxon>Pseudomonadati</taxon>
        <taxon>Pseudomonadota</taxon>
        <taxon>Gammaproteobacteria</taxon>
        <taxon>Cellvibrionales</taxon>
        <taxon>Microbulbiferaceae</taxon>
        <taxon>Microbulbifer</taxon>
    </lineage>
</organism>
<dbReference type="PANTHER" id="PTHR33397">
    <property type="entry name" value="UPF0331 PROTEIN YUTE"/>
    <property type="match status" value="1"/>
</dbReference>
<protein>
    <submittedName>
        <fullName evidence="5">Uncharacterized conserved protein YutE, UPF0331/DUF86 family</fullName>
    </submittedName>
</protein>
<dbReference type="OrthoDB" id="4829434at2"/>
<keyword evidence="1" id="KW-1277">Toxin-antitoxin system</keyword>
<evidence type="ECO:0000256" key="4">
    <source>
        <dbReference type="ARBA" id="ARBA00024207"/>
    </source>
</evidence>
<dbReference type="Proteomes" id="UP000184170">
    <property type="component" value="Unassembled WGS sequence"/>
</dbReference>
<keyword evidence="2" id="KW-0540">Nuclease</keyword>
<accession>A0A1M4XPS5</accession>
<proteinExistence type="inferred from homology"/>
<dbReference type="InterPro" id="IPR037038">
    <property type="entry name" value="HepT-like_sf"/>
</dbReference>
<name>A0A1M4XPS5_9GAMM</name>
<dbReference type="GO" id="GO:0110001">
    <property type="term" value="C:toxin-antitoxin complex"/>
    <property type="evidence" value="ECO:0007669"/>
    <property type="project" value="InterPro"/>
</dbReference>
<sequence>MNYTAYCTALTEQVSVHQQLLDQIRATSELGLLERSAAERSLQILAEAVIGASKHANRKLGLPERSDAASSATQLLEQSPCPGVTKDEIRGAIGMRNAIVHDYLNLDWTLIEQVIRNRQYVKLGKFVEHYCKLLHSGQ</sequence>
<dbReference type="GO" id="GO:0016787">
    <property type="term" value="F:hydrolase activity"/>
    <property type="evidence" value="ECO:0007669"/>
    <property type="project" value="UniProtKB-KW"/>
</dbReference>
<evidence type="ECO:0000313" key="5">
    <source>
        <dbReference type="EMBL" id="SHE95421.1"/>
    </source>
</evidence>
<gene>
    <name evidence="5" type="ORF">SAMN04487965_1024</name>
</gene>
<dbReference type="PANTHER" id="PTHR33397:SF5">
    <property type="entry name" value="RNASE YUTE-RELATED"/>
    <property type="match status" value="1"/>
</dbReference>
<dbReference type="AlphaFoldDB" id="A0A1M4XPS5"/>
<dbReference type="GO" id="GO:0004540">
    <property type="term" value="F:RNA nuclease activity"/>
    <property type="evidence" value="ECO:0007669"/>
    <property type="project" value="InterPro"/>
</dbReference>
<dbReference type="NCBIfam" id="NF047751">
    <property type="entry name" value="HepT_toxin"/>
    <property type="match status" value="1"/>
</dbReference>
<dbReference type="InterPro" id="IPR052379">
    <property type="entry name" value="Type_VII_TA_RNase"/>
</dbReference>
<dbReference type="RefSeq" id="WP_073272338.1">
    <property type="nucleotide sequence ID" value="NZ_FQVA01000001.1"/>
</dbReference>
<evidence type="ECO:0000256" key="3">
    <source>
        <dbReference type="ARBA" id="ARBA00022801"/>
    </source>
</evidence>
<dbReference type="InterPro" id="IPR008201">
    <property type="entry name" value="HepT-like"/>
</dbReference>
<keyword evidence="6" id="KW-1185">Reference proteome</keyword>
<dbReference type="Pfam" id="PF01934">
    <property type="entry name" value="HepT-like"/>
    <property type="match status" value="1"/>
</dbReference>
<dbReference type="EMBL" id="FQVA01000001">
    <property type="protein sequence ID" value="SHE95421.1"/>
    <property type="molecule type" value="Genomic_DNA"/>
</dbReference>
<evidence type="ECO:0000256" key="2">
    <source>
        <dbReference type="ARBA" id="ARBA00022722"/>
    </source>
</evidence>
<dbReference type="Gene3D" id="1.20.120.580">
    <property type="entry name" value="bsu32300-like"/>
    <property type="match status" value="1"/>
</dbReference>
<comment type="similarity">
    <text evidence="4">Belongs to the HepT RNase toxin family.</text>
</comment>